<gene>
    <name evidence="1" type="ORF">DSM101010T_25750</name>
</gene>
<keyword evidence="2" id="KW-1185">Reference proteome</keyword>
<accession>A0A7J0BKK9</accession>
<dbReference type="Proteomes" id="UP000503840">
    <property type="component" value="Unassembled WGS sequence"/>
</dbReference>
<dbReference type="Pfam" id="PF10758">
    <property type="entry name" value="DUF2586"/>
    <property type="match status" value="1"/>
</dbReference>
<comment type="caution">
    <text evidence="1">The sequence shown here is derived from an EMBL/GenBank/DDBJ whole genome shotgun (WGS) entry which is preliminary data.</text>
</comment>
<evidence type="ECO:0000313" key="1">
    <source>
        <dbReference type="EMBL" id="GFM34210.1"/>
    </source>
</evidence>
<sequence>MALGTVQVNKLNLMQGEFDEVENYFLFVGRGTGVNEGKLLSLNNDSDLDELLGATASVLKTQVDAARKNAGQNWNAAVIPLDGVMSWEDAVDYSMGQITVEAIIVTDPVTKSTDVEAMQAKTVEIMGLYMRPIWFVAATRAIDAATETGEAWPDFTAAIKPLVSAVLADQVMVVPTLWGHDQGTLAGRLANKAVTVADTPMRVATGPLVGAWTAKPKDKTGREIDMAILKELADARFSVPQWYPDYPGMFWGDGALLDAEAGDYRVIENLRVVHKAMRRVYPLAVFRVGDRKLNSTPASIAMNQSYFARPLREMSRSVQIMGVTFPGEVKPPQDGDIVISWPTRTKVEIYMVVRPYNCPKAITCNVMLDLTNYAEV</sequence>
<proteinExistence type="predicted"/>
<name>A0A7J0BKK9_9BACT</name>
<reference evidence="1 2" key="1">
    <citation type="submission" date="2020-05" db="EMBL/GenBank/DDBJ databases">
        <title>Draft genome sequence of Desulfovibrio sp. strain HN2T.</title>
        <authorList>
            <person name="Ueno A."/>
            <person name="Tamazawa S."/>
            <person name="Tamamura S."/>
            <person name="Murakami T."/>
            <person name="Kiyama T."/>
            <person name="Inomata H."/>
            <person name="Amano Y."/>
            <person name="Miyakawa K."/>
            <person name="Tamaki H."/>
            <person name="Naganuma T."/>
            <person name="Kaneko K."/>
        </authorList>
    </citation>
    <scope>NUCLEOTIDE SEQUENCE [LARGE SCALE GENOMIC DNA]</scope>
    <source>
        <strain evidence="1 2">HN2</strain>
    </source>
</reference>
<dbReference type="RefSeq" id="WP_174405823.1">
    <property type="nucleotide sequence ID" value="NZ_BLVO01000013.1"/>
</dbReference>
<evidence type="ECO:0000313" key="2">
    <source>
        <dbReference type="Proteomes" id="UP000503840"/>
    </source>
</evidence>
<dbReference type="EMBL" id="BLVO01000013">
    <property type="protein sequence ID" value="GFM34210.1"/>
    <property type="molecule type" value="Genomic_DNA"/>
</dbReference>
<dbReference type="InterPro" id="IPR019694">
    <property type="entry name" value="Phage_HP1_Orf23"/>
</dbReference>
<organism evidence="1 2">
    <name type="scientific">Desulfovibrio subterraneus</name>
    <dbReference type="NCBI Taxonomy" id="2718620"/>
    <lineage>
        <taxon>Bacteria</taxon>
        <taxon>Pseudomonadati</taxon>
        <taxon>Thermodesulfobacteriota</taxon>
        <taxon>Desulfovibrionia</taxon>
        <taxon>Desulfovibrionales</taxon>
        <taxon>Desulfovibrionaceae</taxon>
        <taxon>Desulfovibrio</taxon>
    </lineage>
</organism>
<protein>
    <submittedName>
        <fullName evidence="1">Phage tail protein</fullName>
    </submittedName>
</protein>
<dbReference type="AlphaFoldDB" id="A0A7J0BKK9"/>